<proteinExistence type="predicted"/>
<feature type="transmembrane region" description="Helical" evidence="1">
    <location>
        <begin position="12"/>
        <end position="30"/>
    </location>
</feature>
<dbReference type="RefSeq" id="WP_010749356.1">
    <property type="nucleotide sequence ID" value="NZ_CP046123.1"/>
</dbReference>
<dbReference type="Pfam" id="PF09913">
    <property type="entry name" value="DUF2142"/>
    <property type="match status" value="1"/>
</dbReference>
<feature type="transmembrane region" description="Helical" evidence="1">
    <location>
        <begin position="168"/>
        <end position="185"/>
    </location>
</feature>
<evidence type="ECO:0000256" key="1">
    <source>
        <dbReference type="SAM" id="Phobius"/>
    </source>
</evidence>
<accession>A0ABD6Z0T9</accession>
<protein>
    <submittedName>
        <fullName evidence="2">DUF2142 domain-containing protein</fullName>
    </submittedName>
</protein>
<reference evidence="2 3" key="1">
    <citation type="submission" date="2019-11" db="EMBL/GenBank/DDBJ databases">
        <title>Detection and genome characteristic of a blood enterococcus casselifavus isolate from Zhengzhou,china.</title>
        <authorList>
            <person name="Wen P."/>
        </authorList>
    </citation>
    <scope>NUCLEOTIDE SEQUENCE [LARGE SCALE GENOMIC DNA]</scope>
    <source>
        <strain evidence="2 3">EC291</strain>
    </source>
</reference>
<feature type="transmembrane region" description="Helical" evidence="1">
    <location>
        <begin position="382"/>
        <end position="397"/>
    </location>
</feature>
<feature type="transmembrane region" description="Helical" evidence="1">
    <location>
        <begin position="250"/>
        <end position="270"/>
    </location>
</feature>
<dbReference type="InterPro" id="IPR018674">
    <property type="entry name" value="DUF2142_membrane"/>
</dbReference>
<keyword evidence="1" id="KW-0472">Membrane</keyword>
<dbReference type="EMBL" id="CP046123">
    <property type="protein sequence ID" value="QGN30120.1"/>
    <property type="molecule type" value="Genomic_DNA"/>
</dbReference>
<feature type="transmembrane region" description="Helical" evidence="1">
    <location>
        <begin position="143"/>
        <end position="162"/>
    </location>
</feature>
<dbReference type="Proteomes" id="UP000422837">
    <property type="component" value="Chromosome"/>
</dbReference>
<feature type="transmembrane region" description="Helical" evidence="1">
    <location>
        <begin position="301"/>
        <end position="327"/>
    </location>
</feature>
<dbReference type="AlphaFoldDB" id="A0ABD6Z0T9"/>
<feature type="transmembrane region" description="Helical" evidence="1">
    <location>
        <begin position="339"/>
        <end position="362"/>
    </location>
</feature>
<evidence type="ECO:0000313" key="3">
    <source>
        <dbReference type="Proteomes" id="UP000422837"/>
    </source>
</evidence>
<organism evidence="2 3">
    <name type="scientific">Enterococcus casseliflavus</name>
    <name type="common">Enterococcus flavescens</name>
    <dbReference type="NCBI Taxonomy" id="37734"/>
    <lineage>
        <taxon>Bacteria</taxon>
        <taxon>Bacillati</taxon>
        <taxon>Bacillota</taxon>
        <taxon>Bacilli</taxon>
        <taxon>Lactobacillales</taxon>
        <taxon>Enterococcaceae</taxon>
        <taxon>Enterococcus</taxon>
    </lineage>
</organism>
<keyword evidence="1" id="KW-0812">Transmembrane</keyword>
<keyword evidence="1" id="KW-1133">Transmembrane helix</keyword>
<name>A0ABD6Z0T9_ENTCA</name>
<evidence type="ECO:0000313" key="2">
    <source>
        <dbReference type="EMBL" id="QGN30120.1"/>
    </source>
</evidence>
<feature type="transmembrane region" description="Helical" evidence="1">
    <location>
        <begin position="409"/>
        <end position="430"/>
    </location>
</feature>
<gene>
    <name evidence="2" type="ORF">GFU50_11620</name>
</gene>
<sequence length="436" mass="49465">MVRNKLREPQGIFLVLATLFIGISVFLMPINRVPDEMNHARMAWNSIFVRTDTSFDWMNSVSADTEINKSEYKQLFTEKIDLSEEKFQPSFELKRIMHIPQVLGMILGSIVYPSIGVMVTLGRLFNAVFYIASMYLIITKTRYGKWSMVLLSLLPIMVQQAGSLSYDAANFVAILGFFAFLSLMIENPQINLKKLFQILLFALALYITKSNNFLFLLLLFPINFILAGKLSPLEKVNQHIRKLIFKYKYILIVLLLVLGGLVGIKMFGGIQGIKELLLVLVRTLFNNNLNGHLNSILTVGMFGYIGLFSVEIPLWIIFIDVALLAFISALDSDFEIKKIFGFSSLAIIVIQILAIIAGMYYAWTPLVLGENAIISVGAQGRYFTPFLIFLVPFFISLKDSIKVEMSEKLLRFAIILTLVFNFIVSTGLVLDTYWFL</sequence>
<feature type="transmembrane region" description="Helical" evidence="1">
    <location>
        <begin position="110"/>
        <end position="131"/>
    </location>
</feature>